<dbReference type="EMBL" id="AK360717">
    <property type="protein sequence ID" value="BAJ91925.1"/>
    <property type="molecule type" value="mRNA"/>
</dbReference>
<proteinExistence type="evidence at transcript level"/>
<feature type="compositionally biased region" description="Basic and acidic residues" evidence="1">
    <location>
        <begin position="429"/>
        <end position="441"/>
    </location>
</feature>
<evidence type="ECO:0000256" key="1">
    <source>
        <dbReference type="SAM" id="MobiDB-lite"/>
    </source>
</evidence>
<reference evidence="2" key="1">
    <citation type="journal article" date="2011" name="Plant Physiol.">
        <title>Comprehensive sequence analysis of 24,783 barley full-length cDNAs derived from 12 clone libraries.</title>
        <authorList>
            <person name="Matsumoto T."/>
            <person name="Tanaka T."/>
            <person name="Sakai H."/>
            <person name="Amano N."/>
            <person name="Kanamori H."/>
            <person name="Kurita K."/>
            <person name="Kikuta A."/>
            <person name="Kamiya K."/>
            <person name="Yamamoto M."/>
            <person name="Ikawa H."/>
            <person name="Fujii N."/>
            <person name="Hori K."/>
            <person name="Itoh T."/>
            <person name="Sato K."/>
        </authorList>
    </citation>
    <scope>NUCLEOTIDE SEQUENCE</scope>
    <source>
        <tissue evidence="2">Leaf</tissue>
    </source>
</reference>
<feature type="compositionally biased region" description="Basic residues" evidence="1">
    <location>
        <begin position="249"/>
        <end position="271"/>
    </location>
</feature>
<name>F2DA04_HORVV</name>
<feature type="region of interest" description="Disordered" evidence="1">
    <location>
        <begin position="395"/>
        <end position="441"/>
    </location>
</feature>
<feature type="compositionally biased region" description="Gly residues" evidence="1">
    <location>
        <begin position="402"/>
        <end position="417"/>
    </location>
</feature>
<dbReference type="AlphaFoldDB" id="F2DA04"/>
<sequence length="441" mass="49575">ARPRERDTTHSHRTGAGPLPLLLRAKKPTPNPSSPKSPNHQPPLPPPPRSASPPRSQISRSGERTRARAGESQIHQPPRRSHGEGGRRRGGHVGVGAPQGARLLLLRRGVDLPLLHRHRLQQVHPRPQDVQLTLPHLPHHGAHGLLLLPRRRARPRLPRRRPPLLARHDHAALHQLRPPHRRALLPLPLVLQLRIHLPLRLLHPDAQGAHARRRLLHRGALQEGDLPLLRDAQHALHLLRRRHRRLRRGPLRPPRRRAPARRCRLRGHQARPHPDPPHIQGDLAQPHHLALLRRALLPRLPLPALGLRRAAQAARRRHVRARLLRLRHQLPLRVRAQPGRLLARGQDVRAHHERGRRRQGLAAHRLLLVRDPGHGDPDQPLRLRDRLPGRGLLQPRQAAGAQGQGGAEEGGAGGRGGRLAAAGARLSRRAQDRDPVIELPI</sequence>
<feature type="region of interest" description="Disordered" evidence="1">
    <location>
        <begin position="1"/>
        <end position="96"/>
    </location>
</feature>
<evidence type="ECO:0000313" key="2">
    <source>
        <dbReference type="EMBL" id="BAJ91925.1"/>
    </source>
</evidence>
<organism evidence="2">
    <name type="scientific">Hordeum vulgare subsp. vulgare</name>
    <name type="common">Domesticated barley</name>
    <dbReference type="NCBI Taxonomy" id="112509"/>
    <lineage>
        <taxon>Eukaryota</taxon>
        <taxon>Viridiplantae</taxon>
        <taxon>Streptophyta</taxon>
        <taxon>Embryophyta</taxon>
        <taxon>Tracheophyta</taxon>
        <taxon>Spermatophyta</taxon>
        <taxon>Magnoliopsida</taxon>
        <taxon>Liliopsida</taxon>
        <taxon>Poales</taxon>
        <taxon>Poaceae</taxon>
        <taxon>BOP clade</taxon>
        <taxon>Pooideae</taxon>
        <taxon>Triticodae</taxon>
        <taxon>Triticeae</taxon>
        <taxon>Hordeinae</taxon>
        <taxon>Hordeum</taxon>
    </lineage>
</organism>
<feature type="compositionally biased region" description="Pro residues" evidence="1">
    <location>
        <begin position="29"/>
        <end position="51"/>
    </location>
</feature>
<feature type="compositionally biased region" description="Basic and acidic residues" evidence="1">
    <location>
        <begin position="1"/>
        <end position="10"/>
    </location>
</feature>
<accession>F2DA04</accession>
<feature type="non-terminal residue" evidence="2">
    <location>
        <position position="1"/>
    </location>
</feature>
<protein>
    <submittedName>
        <fullName evidence="2">Predicted protein</fullName>
    </submittedName>
</protein>
<feature type="region of interest" description="Disordered" evidence="1">
    <location>
        <begin position="249"/>
        <end position="280"/>
    </location>
</feature>